<dbReference type="RefSeq" id="WP_060585871.1">
    <property type="nucleotide sequence ID" value="NZ_CP013067.1"/>
</dbReference>
<evidence type="ECO:0000313" key="2">
    <source>
        <dbReference type="Proteomes" id="UP000058114"/>
    </source>
</evidence>
<organism evidence="1 2">
    <name type="scientific">Aeromonas schubertii</name>
    <dbReference type="NCBI Taxonomy" id="652"/>
    <lineage>
        <taxon>Bacteria</taxon>
        <taxon>Pseudomonadati</taxon>
        <taxon>Pseudomonadota</taxon>
        <taxon>Gammaproteobacteria</taxon>
        <taxon>Aeromonadales</taxon>
        <taxon>Aeromonadaceae</taxon>
        <taxon>Aeromonas</taxon>
    </lineage>
</organism>
<accession>A0A0S2SHG0</accession>
<reference evidence="1 2" key="2">
    <citation type="journal article" date="2016" name="Genome Announc.">
        <title>Complete Genome Sequence of the Highly Virulent Aeromonas schubertii Strain WL1483, Isolated from Diseased Snakehead Fish (Channa argus) in China.</title>
        <authorList>
            <person name="Liu L."/>
            <person name="Li N."/>
            <person name="Zhang D."/>
            <person name="Fu X."/>
            <person name="Shi C."/>
            <person name="Lin Q."/>
            <person name="Hao G."/>
        </authorList>
    </citation>
    <scope>NUCLEOTIDE SEQUENCE [LARGE SCALE GENOMIC DNA]</scope>
    <source>
        <strain evidence="1 2">WL1483</strain>
    </source>
</reference>
<dbReference type="PATRIC" id="fig|652.5.peg.2040"/>
<evidence type="ECO:0000313" key="1">
    <source>
        <dbReference type="EMBL" id="ALP41106.1"/>
    </source>
</evidence>
<dbReference type="EMBL" id="CP013067">
    <property type="protein sequence ID" value="ALP41106.1"/>
    <property type="molecule type" value="Genomic_DNA"/>
</dbReference>
<reference evidence="2" key="1">
    <citation type="submission" date="2015-10" db="EMBL/GenBank/DDBJ databases">
        <title>Complete Genome Sequence of Aeromonas schubertii strain WL1483.</title>
        <authorList>
            <person name="Liu L."/>
        </authorList>
    </citation>
    <scope>NUCLEOTIDE SEQUENCE [LARGE SCALE GENOMIC DNA]</scope>
    <source>
        <strain evidence="2">WL1483</strain>
    </source>
</reference>
<name>A0A0S2SHG0_9GAMM</name>
<dbReference type="Proteomes" id="UP000058114">
    <property type="component" value="Chromosome"/>
</dbReference>
<protein>
    <recommendedName>
        <fullName evidence="3">Phage tail protein</fullName>
    </recommendedName>
</protein>
<dbReference type="AlphaFoldDB" id="A0A0S2SHG0"/>
<sequence length="122" mass="13391">MNVTLNSVLLPDDLVWRDEFEWAPVEQVVTPTLSGALLVEETAKPEGRPLTLSGHCSRAKVQELKVLEAQVARLMTLTLLDGVARTVMWRRPGVVAMPLIEMADPEGGDPYALTLNLTEVTP</sequence>
<gene>
    <name evidence="1" type="ORF">WL1483_1687</name>
</gene>
<dbReference type="KEGG" id="asr:WL1483_1687"/>
<proteinExistence type="predicted"/>
<evidence type="ECO:0008006" key="3">
    <source>
        <dbReference type="Google" id="ProtNLM"/>
    </source>
</evidence>